<dbReference type="Proteomes" id="UP000005244">
    <property type="component" value="Unassembled WGS sequence"/>
</dbReference>
<reference evidence="1 2" key="1">
    <citation type="submission" date="2012-07" db="EMBL/GenBank/DDBJ databases">
        <authorList>
            <person name="Durkin A.S."/>
            <person name="McCorrison J."/>
            <person name="Torralba M."/>
            <person name="Gillis M."/>
            <person name="Methe B."/>
            <person name="Sutton G."/>
            <person name="Nelson K.E."/>
        </authorList>
    </citation>
    <scope>NUCLEOTIDE SEQUENCE [LARGE SCALE GENOMIC DNA]</scope>
    <source>
        <strain evidence="1 2">OBRC8</strain>
    </source>
</reference>
<dbReference type="EMBL" id="ALNK01000037">
    <property type="protein sequence ID" value="EJU19996.1"/>
    <property type="molecule type" value="Genomic_DNA"/>
</dbReference>
<organism evidence="1 2">
    <name type="scientific">Peptoanaerobacter stomatis</name>
    <dbReference type="NCBI Taxonomy" id="796937"/>
    <lineage>
        <taxon>Bacteria</taxon>
        <taxon>Bacillati</taxon>
        <taxon>Bacillota</taxon>
        <taxon>Clostridia</taxon>
        <taxon>Peptostreptococcales</taxon>
        <taxon>Filifactoraceae</taxon>
        <taxon>Peptoanaerobacter</taxon>
    </lineage>
</organism>
<keyword evidence="2" id="KW-1185">Reference proteome</keyword>
<accession>J4W136</accession>
<sequence length="40" mass="4623">MEQSEKHFNTLLFCGFEKSTKSKVHRGLRGSSPLEQIKML</sequence>
<evidence type="ECO:0000313" key="2">
    <source>
        <dbReference type="Proteomes" id="UP000005244"/>
    </source>
</evidence>
<name>J4W136_9FIRM</name>
<gene>
    <name evidence="1" type="ORF">HMPREF1143_1509</name>
</gene>
<proteinExistence type="predicted"/>
<evidence type="ECO:0000313" key="1">
    <source>
        <dbReference type="EMBL" id="EJU19996.1"/>
    </source>
</evidence>
<dbReference type="AlphaFoldDB" id="J4W136"/>
<comment type="caution">
    <text evidence="1">The sequence shown here is derived from an EMBL/GenBank/DDBJ whole genome shotgun (WGS) entry which is preliminary data.</text>
</comment>
<protein>
    <submittedName>
        <fullName evidence="1">Uncharacterized protein</fullName>
    </submittedName>
</protein>